<evidence type="ECO:0000313" key="7">
    <source>
        <dbReference type="Proteomes" id="UP001054837"/>
    </source>
</evidence>
<dbReference type="GO" id="GO:0047499">
    <property type="term" value="F:calcium-independent phospholipase A2 activity"/>
    <property type="evidence" value="ECO:0007669"/>
    <property type="project" value="TreeGrafter"/>
</dbReference>
<proteinExistence type="predicted"/>
<keyword evidence="1 4" id="KW-0378">Hydrolase</keyword>
<dbReference type="Proteomes" id="UP001054837">
    <property type="component" value="Unassembled WGS sequence"/>
</dbReference>
<evidence type="ECO:0000259" key="5">
    <source>
        <dbReference type="PROSITE" id="PS51635"/>
    </source>
</evidence>
<feature type="short sequence motif" description="GXGXXG" evidence="4">
    <location>
        <begin position="281"/>
        <end position="286"/>
    </location>
</feature>
<feature type="active site" description="Nucleophile" evidence="4">
    <location>
        <position position="310"/>
    </location>
</feature>
<dbReference type="EMBL" id="BPLQ01002838">
    <property type="protein sequence ID" value="GIX95947.1"/>
    <property type="molecule type" value="Genomic_DNA"/>
</dbReference>
<dbReference type="GO" id="GO:0019369">
    <property type="term" value="P:arachidonate metabolic process"/>
    <property type="evidence" value="ECO:0007669"/>
    <property type="project" value="TreeGrafter"/>
</dbReference>
<protein>
    <submittedName>
        <fullName evidence="6">Calcium-independent phospholipase A2-gamma</fullName>
    </submittedName>
</protein>
<gene>
    <name evidence="6" type="primary">PNPLA8</name>
    <name evidence="6" type="ORF">CDAR_589821</name>
</gene>
<dbReference type="InterPro" id="IPR045217">
    <property type="entry name" value="PNPLA8-like"/>
</dbReference>
<name>A0AAV4PF41_9ARAC</name>
<comment type="caution">
    <text evidence="6">The sequence shown here is derived from an EMBL/GenBank/DDBJ whole genome shotgun (WGS) entry which is preliminary data.</text>
</comment>
<feature type="domain" description="PNPLA" evidence="5">
    <location>
        <begin position="277"/>
        <end position="445"/>
    </location>
</feature>
<dbReference type="CDD" id="cd07211">
    <property type="entry name" value="Pat_PNPLA8"/>
    <property type="match status" value="1"/>
</dbReference>
<organism evidence="6 7">
    <name type="scientific">Caerostris darwini</name>
    <dbReference type="NCBI Taxonomy" id="1538125"/>
    <lineage>
        <taxon>Eukaryota</taxon>
        <taxon>Metazoa</taxon>
        <taxon>Ecdysozoa</taxon>
        <taxon>Arthropoda</taxon>
        <taxon>Chelicerata</taxon>
        <taxon>Arachnida</taxon>
        <taxon>Araneae</taxon>
        <taxon>Araneomorphae</taxon>
        <taxon>Entelegynae</taxon>
        <taxon>Araneoidea</taxon>
        <taxon>Araneidae</taxon>
        <taxon>Caerostris</taxon>
    </lineage>
</organism>
<reference evidence="6 7" key="1">
    <citation type="submission" date="2021-06" db="EMBL/GenBank/DDBJ databases">
        <title>Caerostris darwini draft genome.</title>
        <authorList>
            <person name="Kono N."/>
            <person name="Arakawa K."/>
        </authorList>
    </citation>
    <scope>NUCLEOTIDE SEQUENCE [LARGE SCALE GENOMIC DNA]</scope>
</reference>
<dbReference type="InterPro" id="IPR002641">
    <property type="entry name" value="PNPLA_dom"/>
</dbReference>
<dbReference type="PANTHER" id="PTHR24185:SF1">
    <property type="entry name" value="CALCIUM-INDEPENDENT PHOSPHOLIPASE A2-GAMMA"/>
    <property type="match status" value="1"/>
</dbReference>
<keyword evidence="2 4" id="KW-0442">Lipid degradation</keyword>
<dbReference type="Gene3D" id="3.40.1090.10">
    <property type="entry name" value="Cytosolic phospholipase A2 catalytic domain"/>
    <property type="match status" value="1"/>
</dbReference>
<dbReference type="PROSITE" id="PS51635">
    <property type="entry name" value="PNPLA"/>
    <property type="match status" value="1"/>
</dbReference>
<evidence type="ECO:0000256" key="1">
    <source>
        <dbReference type="ARBA" id="ARBA00022801"/>
    </source>
</evidence>
<accession>A0AAV4PF41</accession>
<evidence type="ECO:0000256" key="3">
    <source>
        <dbReference type="ARBA" id="ARBA00023098"/>
    </source>
</evidence>
<sequence length="576" mass="65607">MKTKALVPKSLTYPPIFRAVTSSKRRKLAFRYPYCTSSKPATDNLPAKLNIFNWRSTSNNFLPVIWKSVAAANSFLNNITSHFNQIKSASLSKTEKHDTELKTNSSDLKFSTTIVNYQKFISDDSNVTDTKLGAEKKHNVPAKKKDQDLEQTFFEWLAGSDLRTKRKEFLEKDDKKVDTIKKTVISKSSLQQRSRFLVSSLMEASSAGSQLLRLEEICKHLLLYPEQKAIMCKAGLVKSALLLKNDFSDKAVQEQARCALALVGYHDPPKGEGIRILSIDGGGTRGIMSIEILRQLEAKTNKKFMNYLISYAVKLSNEIFKQSTIWGTGRLVWSHAYYDTTAWVNVLKKTFGDTLIIDTAKNKDIPKIAVVSALLNLPHLEAFVFRNYDYPPRIQSYYKGTCKYRMWESIRASGAAPGYFEEYCLDDYLHQDGGILVNNPTALGIHEAKLLWPSDPIQCVMSLGSGRYIPQVASAVTYTSLKTKILKVIDSATDTEAVHIIVNDLLSPYTYFRFNPYLTEFLTLDENREEKLDQMKRDAQMYLRRNEYKFASAAAALSIKRNYLRHAKDWMRVQRI</sequence>
<dbReference type="SUPFAM" id="SSF52151">
    <property type="entry name" value="FabD/lysophospholipase-like"/>
    <property type="match status" value="1"/>
</dbReference>
<feature type="active site" description="Proton acceptor" evidence="4">
    <location>
        <position position="432"/>
    </location>
</feature>
<feature type="short sequence motif" description="DGA/G" evidence="4">
    <location>
        <begin position="432"/>
        <end position="434"/>
    </location>
</feature>
<dbReference type="GO" id="GO:0016042">
    <property type="term" value="P:lipid catabolic process"/>
    <property type="evidence" value="ECO:0007669"/>
    <property type="project" value="UniProtKB-UniRule"/>
</dbReference>
<keyword evidence="3 4" id="KW-0443">Lipid metabolism</keyword>
<dbReference type="GO" id="GO:0016020">
    <property type="term" value="C:membrane"/>
    <property type="evidence" value="ECO:0007669"/>
    <property type="project" value="TreeGrafter"/>
</dbReference>
<keyword evidence="7" id="KW-1185">Reference proteome</keyword>
<evidence type="ECO:0000256" key="2">
    <source>
        <dbReference type="ARBA" id="ARBA00022963"/>
    </source>
</evidence>
<dbReference type="Pfam" id="PF01734">
    <property type="entry name" value="Patatin"/>
    <property type="match status" value="1"/>
</dbReference>
<evidence type="ECO:0000313" key="6">
    <source>
        <dbReference type="EMBL" id="GIX95947.1"/>
    </source>
</evidence>
<dbReference type="PANTHER" id="PTHR24185">
    <property type="entry name" value="CALCIUM-INDEPENDENT PHOSPHOLIPASE A2-GAMMA"/>
    <property type="match status" value="1"/>
</dbReference>
<comment type="caution">
    <text evidence="4">Lacks conserved residue(s) required for the propagation of feature annotation.</text>
</comment>
<evidence type="ECO:0000256" key="4">
    <source>
        <dbReference type="PROSITE-ProRule" id="PRU01161"/>
    </source>
</evidence>
<dbReference type="AlphaFoldDB" id="A0AAV4PF41"/>
<dbReference type="InterPro" id="IPR016035">
    <property type="entry name" value="Acyl_Trfase/lysoPLipase"/>
</dbReference>